<dbReference type="AlphaFoldDB" id="A0AA48GZR9"/>
<dbReference type="Pfam" id="PF00291">
    <property type="entry name" value="PALP"/>
    <property type="match status" value="1"/>
</dbReference>
<evidence type="ECO:0000256" key="2">
    <source>
        <dbReference type="ARBA" id="ARBA00022898"/>
    </source>
</evidence>
<feature type="domain" description="Tryptophan synthase beta chain-like PALP" evidence="3">
    <location>
        <begin position="10"/>
        <end position="291"/>
    </location>
</feature>
<proteinExistence type="predicted"/>
<dbReference type="EMBL" id="AP027081">
    <property type="protein sequence ID" value="BDU78625.1"/>
    <property type="molecule type" value="Genomic_DNA"/>
</dbReference>
<accession>A0AA48GZR9</accession>
<dbReference type="InterPro" id="IPR001926">
    <property type="entry name" value="TrpB-like_PALP"/>
</dbReference>
<comment type="cofactor">
    <cofactor evidence="1">
        <name>pyridoxal 5'-phosphate</name>
        <dbReference type="ChEBI" id="CHEBI:597326"/>
    </cofactor>
</comment>
<dbReference type="CDD" id="cd01561">
    <property type="entry name" value="CBS_like"/>
    <property type="match status" value="1"/>
</dbReference>
<dbReference type="Proteomes" id="UP001228113">
    <property type="component" value="Chromosome"/>
</dbReference>
<protein>
    <submittedName>
        <fullName evidence="4">Cysteine synthase B</fullName>
    </submittedName>
</protein>
<organism evidence="4 5">
    <name type="scientific">Mesoterricola sediminis</name>
    <dbReference type="NCBI Taxonomy" id="2927980"/>
    <lineage>
        <taxon>Bacteria</taxon>
        <taxon>Pseudomonadati</taxon>
        <taxon>Acidobacteriota</taxon>
        <taxon>Holophagae</taxon>
        <taxon>Holophagales</taxon>
        <taxon>Holophagaceae</taxon>
        <taxon>Mesoterricola</taxon>
    </lineage>
</organism>
<evidence type="ECO:0000313" key="5">
    <source>
        <dbReference type="Proteomes" id="UP001228113"/>
    </source>
</evidence>
<dbReference type="RefSeq" id="WP_316410761.1">
    <property type="nucleotide sequence ID" value="NZ_AP027081.1"/>
</dbReference>
<evidence type="ECO:0000256" key="1">
    <source>
        <dbReference type="ARBA" id="ARBA00001933"/>
    </source>
</evidence>
<name>A0AA48GZR9_9BACT</name>
<dbReference type="PANTHER" id="PTHR10314">
    <property type="entry name" value="CYSTATHIONINE BETA-SYNTHASE"/>
    <property type="match status" value="1"/>
</dbReference>
<keyword evidence="2" id="KW-0663">Pyridoxal phosphate</keyword>
<dbReference type="KEGG" id="msea:METESE_35830"/>
<keyword evidence="5" id="KW-1185">Reference proteome</keyword>
<gene>
    <name evidence="4" type="ORF">METESE_35830</name>
</gene>
<evidence type="ECO:0000259" key="3">
    <source>
        <dbReference type="Pfam" id="PF00291"/>
    </source>
</evidence>
<dbReference type="InterPro" id="IPR036052">
    <property type="entry name" value="TrpB-like_PALP_sf"/>
</dbReference>
<dbReference type="SUPFAM" id="SSF53686">
    <property type="entry name" value="Tryptophan synthase beta subunit-like PLP-dependent enzymes"/>
    <property type="match status" value="1"/>
</dbReference>
<dbReference type="InterPro" id="IPR050214">
    <property type="entry name" value="Cys_Synth/Cystath_Beta-Synth"/>
</dbReference>
<dbReference type="GO" id="GO:1901605">
    <property type="term" value="P:alpha-amino acid metabolic process"/>
    <property type="evidence" value="ECO:0007669"/>
    <property type="project" value="UniProtKB-ARBA"/>
</dbReference>
<sequence length="298" mass="30781">MSASAHPLLDIIGNTPLLPLRRIAPALPPGVLLLGKAEHLNPSGSLKDRPARALILEAAASGRWRPGMALLDATSGNAGIAYAMVGAALGIPVTLCLPAGATPARRQMLSAFGARVLETPAEAGSEGARAEAARLAREEPWRWCLLDQYGADANWKAHRDGTGAEIWDQTRGTVTHLVAGVGTSGTLVGASRLLKGRKPSVRVTAVIPDRPDHGLPGLRHLPSVRAPAIWDPRAADAVAEVATVAGRTMATRLAQAEGLLVGPSTGAVVHAAVRLARGLHPGSVVVAVLADSGDRYLA</sequence>
<evidence type="ECO:0000313" key="4">
    <source>
        <dbReference type="EMBL" id="BDU78625.1"/>
    </source>
</evidence>
<reference evidence="4" key="1">
    <citation type="journal article" date="2023" name="Int. J. Syst. Evol. Microbiol.">
        <title>Mesoterricola silvestris gen. nov., sp. nov., Mesoterricola sediminis sp. nov., Geothrix oryzae sp. nov., Geothrix edaphica sp. nov., Geothrix rubra sp. nov., and Geothrix limicola sp. nov., six novel members of Acidobacteriota isolated from soils.</title>
        <authorList>
            <person name="Itoh H."/>
            <person name="Sugisawa Y."/>
            <person name="Mise K."/>
            <person name="Xu Z."/>
            <person name="Kuniyasu M."/>
            <person name="Ushijima N."/>
            <person name="Kawano K."/>
            <person name="Kobayashi E."/>
            <person name="Shiratori Y."/>
            <person name="Masuda Y."/>
            <person name="Senoo K."/>
        </authorList>
    </citation>
    <scope>NUCLEOTIDE SEQUENCE</scope>
    <source>
        <strain evidence="4">W786</strain>
    </source>
</reference>
<dbReference type="Gene3D" id="3.40.50.1100">
    <property type="match status" value="2"/>
</dbReference>